<keyword evidence="8" id="KW-1185">Reference proteome</keyword>
<dbReference type="Gene3D" id="3.30.2310.20">
    <property type="entry name" value="RelE-like"/>
    <property type="match status" value="1"/>
</dbReference>
<evidence type="ECO:0000313" key="8">
    <source>
        <dbReference type="Proteomes" id="UP001139000"/>
    </source>
</evidence>
<keyword evidence="5" id="KW-0378">Hydrolase</keyword>
<dbReference type="AlphaFoldDB" id="A0A9X1PJE7"/>
<evidence type="ECO:0000256" key="6">
    <source>
        <dbReference type="ARBA" id="ARBA00030388"/>
    </source>
</evidence>
<dbReference type="Proteomes" id="UP001139000">
    <property type="component" value="Unassembled WGS sequence"/>
</dbReference>
<proteinExistence type="inferred from homology"/>
<dbReference type="Pfam" id="PF06769">
    <property type="entry name" value="YoeB_toxin"/>
    <property type="match status" value="1"/>
</dbReference>
<keyword evidence="3" id="KW-0540">Nuclease</keyword>
<keyword evidence="4" id="KW-0255">Endonuclease</keyword>
<comment type="similarity">
    <text evidence="1">Belongs to the YoeB family.</text>
</comment>
<evidence type="ECO:0000256" key="2">
    <source>
        <dbReference type="ARBA" id="ARBA00022649"/>
    </source>
</evidence>
<gene>
    <name evidence="7" type="ORF">LXM26_08150</name>
</gene>
<evidence type="ECO:0000256" key="3">
    <source>
        <dbReference type="ARBA" id="ARBA00022722"/>
    </source>
</evidence>
<dbReference type="SUPFAM" id="SSF143011">
    <property type="entry name" value="RelE-like"/>
    <property type="match status" value="1"/>
</dbReference>
<dbReference type="GO" id="GO:0004519">
    <property type="term" value="F:endonuclease activity"/>
    <property type="evidence" value="ECO:0007669"/>
    <property type="project" value="UniProtKB-KW"/>
</dbReference>
<evidence type="ECO:0000256" key="5">
    <source>
        <dbReference type="ARBA" id="ARBA00022801"/>
    </source>
</evidence>
<comment type="caution">
    <text evidence="7">The sequence shown here is derived from an EMBL/GenBank/DDBJ whole genome shotgun (WGS) entry which is preliminary data.</text>
</comment>
<dbReference type="NCBIfam" id="TIGR02116">
    <property type="entry name" value="toxin_Txe_YoeB"/>
    <property type="match status" value="1"/>
</dbReference>
<dbReference type="InterPro" id="IPR035093">
    <property type="entry name" value="RelE/ParE_toxin_dom_sf"/>
</dbReference>
<keyword evidence="2" id="KW-1277">Toxin-antitoxin system</keyword>
<dbReference type="GO" id="GO:0016787">
    <property type="term" value="F:hydrolase activity"/>
    <property type="evidence" value="ECO:0007669"/>
    <property type="project" value="UniProtKB-KW"/>
</dbReference>
<sequence>MEIEFTQKAEIQLQYWKRSGNEAILKKIRSLISSILETPFDGIGKPEPLKHELSGYWSRRITDEHRLVYEIQSDKVIIIQCRFHYTK</sequence>
<organism evidence="7 8">
    <name type="scientific">Dyadobacter chenwenxiniae</name>
    <dbReference type="NCBI Taxonomy" id="2906456"/>
    <lineage>
        <taxon>Bacteria</taxon>
        <taxon>Pseudomonadati</taxon>
        <taxon>Bacteroidota</taxon>
        <taxon>Cytophagia</taxon>
        <taxon>Cytophagales</taxon>
        <taxon>Spirosomataceae</taxon>
        <taxon>Dyadobacter</taxon>
    </lineage>
</organism>
<evidence type="ECO:0000313" key="7">
    <source>
        <dbReference type="EMBL" id="MCF0061460.1"/>
    </source>
</evidence>
<dbReference type="PANTHER" id="PTHR38039">
    <property type="entry name" value="TOXIN YOEB"/>
    <property type="match status" value="1"/>
</dbReference>
<dbReference type="EMBL" id="JAJTTC010000001">
    <property type="protein sequence ID" value="MCF0061460.1"/>
    <property type="molecule type" value="Genomic_DNA"/>
</dbReference>
<dbReference type="InterPro" id="IPR009614">
    <property type="entry name" value="YoeB_toxin"/>
</dbReference>
<evidence type="ECO:0000256" key="4">
    <source>
        <dbReference type="ARBA" id="ARBA00022759"/>
    </source>
</evidence>
<reference evidence="7" key="1">
    <citation type="submission" date="2021-12" db="EMBL/GenBank/DDBJ databases">
        <title>Novel species in genus Dyadobacter.</title>
        <authorList>
            <person name="Ma C."/>
        </authorList>
    </citation>
    <scope>NUCLEOTIDE SEQUENCE</scope>
    <source>
        <strain evidence="7">LJ419</strain>
    </source>
</reference>
<name>A0A9X1PJE7_9BACT</name>
<accession>A0A9X1PJE7</accession>
<protein>
    <recommendedName>
        <fullName evidence="6">Putative mRNA interferase YoeB</fullName>
    </recommendedName>
</protein>
<dbReference type="PANTHER" id="PTHR38039:SF1">
    <property type="entry name" value="TOXIN YOEB"/>
    <property type="match status" value="1"/>
</dbReference>
<evidence type="ECO:0000256" key="1">
    <source>
        <dbReference type="ARBA" id="ARBA00008172"/>
    </source>
</evidence>
<dbReference type="GO" id="GO:0006401">
    <property type="term" value="P:RNA catabolic process"/>
    <property type="evidence" value="ECO:0007669"/>
    <property type="project" value="InterPro"/>
</dbReference>
<dbReference type="RefSeq" id="WP_234654758.1">
    <property type="nucleotide sequence ID" value="NZ_CP094997.1"/>
</dbReference>